<gene>
    <name evidence="3" type="ORF">CHX27_14980</name>
    <name evidence="4" type="ORF">CHX27_15130</name>
</gene>
<dbReference type="AlphaFoldDB" id="A0A255ZAA4"/>
<reference evidence="4 5" key="1">
    <citation type="submission" date="2017-07" db="EMBL/GenBank/DDBJ databases">
        <title>Flavobacterium cyanobacteriorum sp. nov., isolated from cyanobacterial aggregates in a eutrophic lake.</title>
        <authorList>
            <person name="Cai H."/>
        </authorList>
    </citation>
    <scope>NUCLEOTIDE SEQUENCE [LARGE SCALE GENOMIC DNA]</scope>
    <source>
        <strain evidence="4 5">TH167</strain>
    </source>
</reference>
<evidence type="ECO:0000313" key="5">
    <source>
        <dbReference type="Proteomes" id="UP000216035"/>
    </source>
</evidence>
<keyword evidence="2" id="KW-1133">Transmembrane helix</keyword>
<comment type="caution">
    <text evidence="4">The sequence shown here is derived from an EMBL/GenBank/DDBJ whole genome shotgun (WGS) entry which is preliminary data.</text>
</comment>
<evidence type="ECO:0000313" key="3">
    <source>
        <dbReference type="EMBL" id="OYQ38458.1"/>
    </source>
</evidence>
<dbReference type="EMBL" id="NOXX01000228">
    <property type="protein sequence ID" value="OYQ38487.1"/>
    <property type="molecule type" value="Genomic_DNA"/>
</dbReference>
<keyword evidence="5" id="KW-1185">Reference proteome</keyword>
<feature type="region of interest" description="Disordered" evidence="1">
    <location>
        <begin position="83"/>
        <end position="119"/>
    </location>
</feature>
<dbReference type="EMBL" id="NOXX01000228">
    <property type="protein sequence ID" value="OYQ38458.1"/>
    <property type="molecule type" value="Genomic_DNA"/>
</dbReference>
<organism evidence="4 5">
    <name type="scientific">Flavobacterium aurantiibacter</name>
    <dbReference type="NCBI Taxonomy" id="2023067"/>
    <lineage>
        <taxon>Bacteria</taxon>
        <taxon>Pseudomonadati</taxon>
        <taxon>Bacteroidota</taxon>
        <taxon>Flavobacteriia</taxon>
        <taxon>Flavobacteriales</taxon>
        <taxon>Flavobacteriaceae</taxon>
        <taxon>Flavobacterium</taxon>
    </lineage>
</organism>
<evidence type="ECO:0000256" key="2">
    <source>
        <dbReference type="SAM" id="Phobius"/>
    </source>
</evidence>
<dbReference type="OrthoDB" id="1247025at2"/>
<feature type="compositionally biased region" description="Polar residues" evidence="1">
    <location>
        <begin position="96"/>
        <end position="119"/>
    </location>
</feature>
<name>A0A255ZAA4_9FLAO</name>
<accession>A0A255ZAA4</accession>
<dbReference type="RefSeq" id="WP_094487566.1">
    <property type="nucleotide sequence ID" value="NZ_NOXX01000228.1"/>
</dbReference>
<keyword evidence="2" id="KW-0812">Transmembrane</keyword>
<proteinExistence type="predicted"/>
<keyword evidence="2" id="KW-0472">Membrane</keyword>
<protein>
    <submittedName>
        <fullName evidence="4">Uncharacterized protein</fullName>
    </submittedName>
</protein>
<evidence type="ECO:0000313" key="4">
    <source>
        <dbReference type="EMBL" id="OYQ38487.1"/>
    </source>
</evidence>
<feature type="transmembrane region" description="Helical" evidence="2">
    <location>
        <begin position="47"/>
        <end position="66"/>
    </location>
</feature>
<evidence type="ECO:0000256" key="1">
    <source>
        <dbReference type="SAM" id="MobiDB-lite"/>
    </source>
</evidence>
<sequence>MKPHKLEDQIKKALENREISPRPESWDRLNAMLTANESKPVRKIFPYWNIAAAVAVFIGLFSFYLFQSEEIVDVALPEKQVVSSETAKPAAGVSDDTASSDTVNQNIQQKPSFNSSINPKIKSINQQSKAVAAVPLQTSTPNANGSATFENQLQNEQNAIEQVAPSVSDEAQVAALSEKIKKRTRFKTNPDALLQAASQETERQYQNQMLAAVAKRFNEVKVVVQNRNTLK</sequence>
<dbReference type="Proteomes" id="UP000216035">
    <property type="component" value="Unassembled WGS sequence"/>
</dbReference>